<dbReference type="PROSITE" id="PS50042">
    <property type="entry name" value="CNMP_BINDING_3"/>
    <property type="match status" value="1"/>
</dbReference>
<keyword evidence="1" id="KW-0805">Transcription regulation</keyword>
<evidence type="ECO:0000259" key="5">
    <source>
        <dbReference type="PROSITE" id="PS51063"/>
    </source>
</evidence>
<keyword evidence="3" id="KW-0804">Transcription</keyword>
<gene>
    <name evidence="6" type="ORF">DL239_02315</name>
</gene>
<dbReference type="PROSITE" id="PS00889">
    <property type="entry name" value="CNMP_BINDING_2"/>
    <property type="match status" value="1"/>
</dbReference>
<dbReference type="Gene3D" id="2.60.120.10">
    <property type="entry name" value="Jelly Rolls"/>
    <property type="match status" value="1"/>
</dbReference>
<evidence type="ECO:0000256" key="3">
    <source>
        <dbReference type="ARBA" id="ARBA00023163"/>
    </source>
</evidence>
<dbReference type="SUPFAM" id="SSF46785">
    <property type="entry name" value="Winged helix' DNA-binding domain"/>
    <property type="match status" value="1"/>
</dbReference>
<protein>
    <submittedName>
        <fullName evidence="6">Crp/Fnr family transcriptional regulator</fullName>
    </submittedName>
</protein>
<dbReference type="InterPro" id="IPR012318">
    <property type="entry name" value="HTH_CRP"/>
</dbReference>
<dbReference type="SMART" id="SM00100">
    <property type="entry name" value="cNMP"/>
    <property type="match status" value="1"/>
</dbReference>
<dbReference type="Pfam" id="PF13545">
    <property type="entry name" value="HTH_Crp_2"/>
    <property type="match status" value="1"/>
</dbReference>
<dbReference type="InterPro" id="IPR018490">
    <property type="entry name" value="cNMP-bd_dom_sf"/>
</dbReference>
<feature type="domain" description="Cyclic nucleotide-binding" evidence="4">
    <location>
        <begin position="15"/>
        <end position="135"/>
    </location>
</feature>
<feature type="domain" description="HTH crp-type" evidence="5">
    <location>
        <begin position="149"/>
        <end position="217"/>
    </location>
</feature>
<sequence>MFDPDVKQAPEQGGFFTSLSNQVQHELAEVQTEVCLKANQFLFHQGDEANAVYVVQAGTLEVSAVSEAGKKLSLNILRPGELFGENALSDGGLRTASVSALESSVIAKFQTEDLFDLMRRKPDVAIELMKLAIKRFQWVSSQLETFTFLPLNMRLARRILHLSGKLPDQRDRLFFSQVELAEHSGATREAVANILAVWKSRGLIETGRGHIRILDHEGIKKVAYETEWGAL</sequence>
<dbReference type="EMBL" id="QHLQ01000001">
    <property type="protein sequence ID" value="NIZ59805.1"/>
    <property type="molecule type" value="Genomic_DNA"/>
</dbReference>
<accession>A0ABX0W6A2</accession>
<dbReference type="Gene3D" id="1.10.10.10">
    <property type="entry name" value="Winged helix-like DNA-binding domain superfamily/Winged helix DNA-binding domain"/>
    <property type="match status" value="1"/>
</dbReference>
<organism evidence="6 7">
    <name type="scientific">Parasedimentitalea denitrificans</name>
    <dbReference type="NCBI Taxonomy" id="2211118"/>
    <lineage>
        <taxon>Bacteria</taxon>
        <taxon>Pseudomonadati</taxon>
        <taxon>Pseudomonadota</taxon>
        <taxon>Alphaproteobacteria</taxon>
        <taxon>Rhodobacterales</taxon>
        <taxon>Paracoccaceae</taxon>
        <taxon>Parasedimentitalea</taxon>
    </lineage>
</organism>
<dbReference type="InterPro" id="IPR000595">
    <property type="entry name" value="cNMP-bd_dom"/>
</dbReference>
<proteinExistence type="predicted"/>
<dbReference type="Proteomes" id="UP001429564">
    <property type="component" value="Unassembled WGS sequence"/>
</dbReference>
<reference evidence="6 7" key="1">
    <citation type="submission" date="2018-05" db="EMBL/GenBank/DDBJ databases">
        <authorList>
            <person name="Zhang Y.-J."/>
        </authorList>
    </citation>
    <scope>NUCLEOTIDE SEQUENCE [LARGE SCALE GENOMIC DNA]</scope>
    <source>
        <strain evidence="6 7">CY04</strain>
    </source>
</reference>
<dbReference type="InterPro" id="IPR014710">
    <property type="entry name" value="RmlC-like_jellyroll"/>
</dbReference>
<evidence type="ECO:0000259" key="4">
    <source>
        <dbReference type="PROSITE" id="PS50042"/>
    </source>
</evidence>
<evidence type="ECO:0000256" key="1">
    <source>
        <dbReference type="ARBA" id="ARBA00023015"/>
    </source>
</evidence>
<keyword evidence="2" id="KW-0238">DNA-binding</keyword>
<dbReference type="CDD" id="cd00038">
    <property type="entry name" value="CAP_ED"/>
    <property type="match status" value="1"/>
</dbReference>
<dbReference type="PANTHER" id="PTHR24567">
    <property type="entry name" value="CRP FAMILY TRANSCRIPTIONAL REGULATORY PROTEIN"/>
    <property type="match status" value="1"/>
</dbReference>
<dbReference type="InterPro" id="IPR036390">
    <property type="entry name" value="WH_DNA-bd_sf"/>
</dbReference>
<dbReference type="SMART" id="SM00419">
    <property type="entry name" value="HTH_CRP"/>
    <property type="match status" value="1"/>
</dbReference>
<dbReference type="InterPro" id="IPR018488">
    <property type="entry name" value="cNMP-bd_CS"/>
</dbReference>
<dbReference type="InterPro" id="IPR050397">
    <property type="entry name" value="Env_Response_Regulators"/>
</dbReference>
<dbReference type="RefSeq" id="WP_167681822.1">
    <property type="nucleotide sequence ID" value="NZ_QHLQ01000001.1"/>
</dbReference>
<evidence type="ECO:0000313" key="7">
    <source>
        <dbReference type="Proteomes" id="UP001429564"/>
    </source>
</evidence>
<dbReference type="PROSITE" id="PS51063">
    <property type="entry name" value="HTH_CRP_2"/>
    <property type="match status" value="1"/>
</dbReference>
<comment type="caution">
    <text evidence="6">The sequence shown here is derived from an EMBL/GenBank/DDBJ whole genome shotgun (WGS) entry which is preliminary data.</text>
</comment>
<keyword evidence="7" id="KW-1185">Reference proteome</keyword>
<evidence type="ECO:0000313" key="6">
    <source>
        <dbReference type="EMBL" id="NIZ59805.1"/>
    </source>
</evidence>
<name>A0ABX0W6A2_9RHOB</name>
<dbReference type="Pfam" id="PF00027">
    <property type="entry name" value="cNMP_binding"/>
    <property type="match status" value="1"/>
</dbReference>
<evidence type="ECO:0000256" key="2">
    <source>
        <dbReference type="ARBA" id="ARBA00023125"/>
    </source>
</evidence>
<dbReference type="SUPFAM" id="SSF51206">
    <property type="entry name" value="cAMP-binding domain-like"/>
    <property type="match status" value="1"/>
</dbReference>
<dbReference type="InterPro" id="IPR036388">
    <property type="entry name" value="WH-like_DNA-bd_sf"/>
</dbReference>
<dbReference type="PANTHER" id="PTHR24567:SF74">
    <property type="entry name" value="HTH-TYPE TRANSCRIPTIONAL REGULATOR ARCR"/>
    <property type="match status" value="1"/>
</dbReference>